<evidence type="ECO:0000256" key="1">
    <source>
        <dbReference type="SAM" id="Phobius"/>
    </source>
</evidence>
<sequence length="74" mass="8358">MDESEAVVEIVLGRVGGSLLISSVLCGVFAIYVINMLIIVKVRLKFYLYARLVYRTPSIVTNQLFYIPVLRYGT</sequence>
<keyword evidence="1" id="KW-1133">Transmembrane helix</keyword>
<proteinExistence type="predicted"/>
<keyword evidence="1" id="KW-0812">Transmembrane</keyword>
<gene>
    <name evidence="2" type="ORF">GCM10022218_41620</name>
</gene>
<feature type="transmembrane region" description="Helical" evidence="1">
    <location>
        <begin position="20"/>
        <end position="40"/>
    </location>
</feature>
<comment type="caution">
    <text evidence="2">The sequence shown here is derived from an EMBL/GenBank/DDBJ whole genome shotgun (WGS) entry which is preliminary data.</text>
</comment>
<name>A0ABP8AFP9_9SPHI</name>
<reference evidence="3" key="1">
    <citation type="journal article" date="2019" name="Int. J. Syst. Evol. Microbiol.">
        <title>The Global Catalogue of Microorganisms (GCM) 10K type strain sequencing project: providing services to taxonomists for standard genome sequencing and annotation.</title>
        <authorList>
            <consortium name="The Broad Institute Genomics Platform"/>
            <consortium name="The Broad Institute Genome Sequencing Center for Infectious Disease"/>
            <person name="Wu L."/>
            <person name="Ma J."/>
        </authorList>
    </citation>
    <scope>NUCLEOTIDE SEQUENCE [LARGE SCALE GENOMIC DNA]</scope>
    <source>
        <strain evidence="3">JCM 16722</strain>
    </source>
</reference>
<dbReference type="EMBL" id="BAAAZK010000008">
    <property type="protein sequence ID" value="GAA4183242.1"/>
    <property type="molecule type" value="Genomic_DNA"/>
</dbReference>
<dbReference type="Proteomes" id="UP001500167">
    <property type="component" value="Unassembled WGS sequence"/>
</dbReference>
<keyword evidence="3" id="KW-1185">Reference proteome</keyword>
<keyword evidence="1" id="KW-0472">Membrane</keyword>
<accession>A0ABP8AFP9</accession>
<organism evidence="2 3">
    <name type="scientific">Sphingobacterium ginsenosidimutans</name>
    <dbReference type="NCBI Taxonomy" id="687845"/>
    <lineage>
        <taxon>Bacteria</taxon>
        <taxon>Pseudomonadati</taxon>
        <taxon>Bacteroidota</taxon>
        <taxon>Sphingobacteriia</taxon>
        <taxon>Sphingobacteriales</taxon>
        <taxon>Sphingobacteriaceae</taxon>
        <taxon>Sphingobacterium</taxon>
    </lineage>
</organism>
<evidence type="ECO:0000313" key="3">
    <source>
        <dbReference type="Proteomes" id="UP001500167"/>
    </source>
</evidence>
<evidence type="ECO:0000313" key="2">
    <source>
        <dbReference type="EMBL" id="GAA4183242.1"/>
    </source>
</evidence>
<protein>
    <submittedName>
        <fullName evidence="2">Uncharacterized protein</fullName>
    </submittedName>
</protein>